<protein>
    <recommendedName>
        <fullName evidence="9">Pycsar effector protein domain-containing protein</fullName>
    </recommendedName>
</protein>
<evidence type="ECO:0000256" key="7">
    <source>
        <dbReference type="ARBA" id="ARBA00023136"/>
    </source>
</evidence>
<dbReference type="EMBL" id="JAPZVQ010000013">
    <property type="protein sequence ID" value="MDA1387111.1"/>
    <property type="molecule type" value="Genomic_DNA"/>
</dbReference>
<dbReference type="AlphaFoldDB" id="A0A9X3PKE2"/>
<evidence type="ECO:0000256" key="2">
    <source>
        <dbReference type="ARBA" id="ARBA00022475"/>
    </source>
</evidence>
<dbReference type="Pfam" id="PF18967">
    <property type="entry name" value="PycTM"/>
    <property type="match status" value="1"/>
</dbReference>
<keyword evidence="5 8" id="KW-1133">Transmembrane helix</keyword>
<keyword evidence="3 8" id="KW-0812">Transmembrane</keyword>
<reference evidence="11 13" key="2">
    <citation type="submission" date="2023-07" db="EMBL/GenBank/DDBJ databases">
        <title>Sequencing the genomes of 1000 actinobacteria strains.</title>
        <authorList>
            <person name="Klenk H.-P."/>
        </authorList>
    </citation>
    <scope>NUCLEOTIDE SEQUENCE [LARGE SCALE GENOMIC DNA]</scope>
    <source>
        <strain evidence="11 13">DSM 44724</strain>
    </source>
</reference>
<evidence type="ECO:0000256" key="3">
    <source>
        <dbReference type="ARBA" id="ARBA00022692"/>
    </source>
</evidence>
<gene>
    <name evidence="11" type="ORF">J2S69_000471</name>
    <name evidence="10" type="ORF">O2L01_19090</name>
</gene>
<comment type="caution">
    <text evidence="10">The sequence shown here is derived from an EMBL/GenBank/DDBJ whole genome shotgun (WGS) entry which is preliminary data.</text>
</comment>
<keyword evidence="7 8" id="KW-0472">Membrane</keyword>
<dbReference type="RefSeq" id="WP_270123607.1">
    <property type="nucleotide sequence ID" value="NZ_BAAAOM010000002.1"/>
</dbReference>
<keyword evidence="4" id="KW-0547">Nucleotide-binding</keyword>
<evidence type="ECO:0000256" key="6">
    <source>
        <dbReference type="ARBA" id="ARBA00023118"/>
    </source>
</evidence>
<evidence type="ECO:0000256" key="1">
    <source>
        <dbReference type="ARBA" id="ARBA00004236"/>
    </source>
</evidence>
<evidence type="ECO:0000313" key="12">
    <source>
        <dbReference type="Proteomes" id="UP001145799"/>
    </source>
</evidence>
<dbReference type="Proteomes" id="UP001183604">
    <property type="component" value="Unassembled WGS sequence"/>
</dbReference>
<evidence type="ECO:0000256" key="8">
    <source>
        <dbReference type="SAM" id="Phobius"/>
    </source>
</evidence>
<keyword evidence="13" id="KW-1185">Reference proteome</keyword>
<organism evidence="10 12">
    <name type="scientific">Glycomyces lechevalierae</name>
    <dbReference type="NCBI Taxonomy" id="256034"/>
    <lineage>
        <taxon>Bacteria</taxon>
        <taxon>Bacillati</taxon>
        <taxon>Actinomycetota</taxon>
        <taxon>Actinomycetes</taxon>
        <taxon>Glycomycetales</taxon>
        <taxon>Glycomycetaceae</taxon>
        <taxon>Glycomyces</taxon>
    </lineage>
</organism>
<keyword evidence="2" id="KW-1003">Cell membrane</keyword>
<name>A0A9X3PKE2_9ACTN</name>
<evidence type="ECO:0000313" key="10">
    <source>
        <dbReference type="EMBL" id="MDA1387111.1"/>
    </source>
</evidence>
<dbReference type="Proteomes" id="UP001145799">
    <property type="component" value="Unassembled WGS sequence"/>
</dbReference>
<keyword evidence="6" id="KW-0051">Antiviral defense</keyword>
<feature type="domain" description="Pycsar effector protein" evidence="9">
    <location>
        <begin position="4"/>
        <end position="51"/>
    </location>
</feature>
<dbReference type="EMBL" id="JAVDYD010000001">
    <property type="protein sequence ID" value="MDR7336752.1"/>
    <property type="molecule type" value="Genomic_DNA"/>
</dbReference>
<sequence>MLVADDDAYAEALYIELAAVGAIARRKWRWLRSAMTGFGAVITLVIVAACITVAA</sequence>
<reference evidence="10" key="1">
    <citation type="submission" date="2022-12" db="EMBL/GenBank/DDBJ databases">
        <title>Gycomyces niveus sp.nov., a novel actinomycete isolated from soil in Shouguang.</title>
        <authorList>
            <person name="Yang X."/>
        </authorList>
    </citation>
    <scope>NUCLEOTIDE SEQUENCE</scope>
    <source>
        <strain evidence="10">DSM 44724</strain>
    </source>
</reference>
<evidence type="ECO:0000313" key="13">
    <source>
        <dbReference type="Proteomes" id="UP001183604"/>
    </source>
</evidence>
<dbReference type="InterPro" id="IPR043760">
    <property type="entry name" value="PycTM_dom"/>
</dbReference>
<accession>A0A9X3PKE2</accession>
<comment type="subcellular location">
    <subcellularLocation>
        <location evidence="1">Cell membrane</location>
    </subcellularLocation>
</comment>
<evidence type="ECO:0000313" key="11">
    <source>
        <dbReference type="EMBL" id="MDR7336752.1"/>
    </source>
</evidence>
<feature type="transmembrane region" description="Helical" evidence="8">
    <location>
        <begin position="34"/>
        <end position="54"/>
    </location>
</feature>
<evidence type="ECO:0000259" key="9">
    <source>
        <dbReference type="Pfam" id="PF18967"/>
    </source>
</evidence>
<evidence type="ECO:0000256" key="4">
    <source>
        <dbReference type="ARBA" id="ARBA00022741"/>
    </source>
</evidence>
<evidence type="ECO:0000256" key="5">
    <source>
        <dbReference type="ARBA" id="ARBA00022989"/>
    </source>
</evidence>
<proteinExistence type="predicted"/>